<reference evidence="2" key="1">
    <citation type="submission" date="2019-11" db="EMBL/GenBank/DDBJ databases">
        <authorList>
            <person name="Feng L."/>
        </authorList>
    </citation>
    <scope>NUCLEOTIDE SEQUENCE</scope>
    <source>
        <strain evidence="2">KOxytocaLFYP65</strain>
    </source>
</reference>
<organism evidence="2">
    <name type="scientific">Klebsiella oxytoca</name>
    <dbReference type="NCBI Taxonomy" id="571"/>
    <lineage>
        <taxon>Bacteria</taxon>
        <taxon>Pseudomonadati</taxon>
        <taxon>Pseudomonadota</taxon>
        <taxon>Gammaproteobacteria</taxon>
        <taxon>Enterobacterales</taxon>
        <taxon>Enterobacteriaceae</taxon>
        <taxon>Klebsiella/Raoultella group</taxon>
        <taxon>Klebsiella</taxon>
    </lineage>
</organism>
<feature type="transmembrane region" description="Helical" evidence="1">
    <location>
        <begin position="27"/>
        <end position="46"/>
    </location>
</feature>
<evidence type="ECO:0000313" key="2">
    <source>
        <dbReference type="EMBL" id="VYU78986.1"/>
    </source>
</evidence>
<dbReference type="AlphaFoldDB" id="A0A6N3HPV8"/>
<proteinExistence type="predicted"/>
<dbReference type="EMBL" id="CACRTM010000041">
    <property type="protein sequence ID" value="VYU78986.1"/>
    <property type="molecule type" value="Genomic_DNA"/>
</dbReference>
<evidence type="ECO:0000256" key="1">
    <source>
        <dbReference type="SAM" id="Phobius"/>
    </source>
</evidence>
<sequence>MIIALIIICSFMAGMTAEYTHTRLKKMSASGCLVLTAIILGILWPYEIFWRSK</sequence>
<accession>A0A6N3HPV8</accession>
<keyword evidence="1" id="KW-0472">Membrane</keyword>
<name>A0A6N3HPV8_KLEOX</name>
<gene>
    <name evidence="2" type="ORF">KOLFYP65_01483</name>
</gene>
<keyword evidence="1" id="KW-0812">Transmembrane</keyword>
<keyword evidence="1" id="KW-1133">Transmembrane helix</keyword>
<protein>
    <submittedName>
        <fullName evidence="2">Uncharacterized protein</fullName>
    </submittedName>
</protein>